<evidence type="ECO:0000256" key="2">
    <source>
        <dbReference type="ARBA" id="ARBA00008787"/>
    </source>
</evidence>
<dbReference type="GO" id="GO:0071973">
    <property type="term" value="P:bacterial-type flagellum-dependent cell motility"/>
    <property type="evidence" value="ECO:0007669"/>
    <property type="project" value="TreeGrafter"/>
</dbReference>
<dbReference type="NCBIfam" id="TIGR00208">
    <property type="entry name" value="fliS"/>
    <property type="match status" value="1"/>
</dbReference>
<dbReference type="Proteomes" id="UP000317365">
    <property type="component" value="Chromosome"/>
</dbReference>
<dbReference type="Gene3D" id="1.20.120.340">
    <property type="entry name" value="Flagellar protein FliS"/>
    <property type="match status" value="1"/>
</dbReference>
<keyword evidence="7" id="KW-0966">Cell projection</keyword>
<dbReference type="AlphaFoldDB" id="A0A515ETW3"/>
<sequence>MFSSVSSRSASAYKKASIDASVEMADPHQLVNLLFNALRQALGSTRIAMGNGDVPAKCKYIGNAIRILEEGLKAPLDMTKGGELAANLNALYEYCVNRLITANARNDVAAIDEVDALIEKVASGWRQINGQGPAYLKSV</sequence>
<dbReference type="RefSeq" id="WP_142813394.1">
    <property type="nucleotide sequence ID" value="NZ_CP036282.1"/>
</dbReference>
<proteinExistence type="inferred from homology"/>
<comment type="subcellular location">
    <subcellularLocation>
        <location evidence="1 6">Cytoplasm</location>
        <location evidence="1 6">Cytosol</location>
    </subcellularLocation>
</comment>
<keyword evidence="7" id="KW-0282">Flagellum</keyword>
<comment type="similarity">
    <text evidence="2 6">Belongs to the FliS family.</text>
</comment>
<dbReference type="PIRSF" id="PIRSF039090">
    <property type="entry name" value="Flis"/>
    <property type="match status" value="1"/>
</dbReference>
<dbReference type="EMBL" id="CP036282">
    <property type="protein sequence ID" value="QDL56091.1"/>
    <property type="molecule type" value="Genomic_DNA"/>
</dbReference>
<dbReference type="Pfam" id="PF02561">
    <property type="entry name" value="FliS"/>
    <property type="match status" value="1"/>
</dbReference>
<dbReference type="GO" id="GO:0005829">
    <property type="term" value="C:cytosol"/>
    <property type="evidence" value="ECO:0007669"/>
    <property type="project" value="UniProtKB-SubCell"/>
</dbReference>
<evidence type="ECO:0000256" key="6">
    <source>
        <dbReference type="PIRNR" id="PIRNR039090"/>
    </source>
</evidence>
<keyword evidence="5" id="KW-0143">Chaperone</keyword>
<dbReference type="PANTHER" id="PTHR34773:SF1">
    <property type="entry name" value="FLAGELLAR SECRETION CHAPERONE FLIS"/>
    <property type="match status" value="1"/>
</dbReference>
<keyword evidence="8" id="KW-1185">Reference proteome</keyword>
<reference evidence="8" key="2">
    <citation type="journal article" date="2020" name="Int. J. Syst. Evol. Microbiol.">
        <title>Genomic insights into a novel species Rhodoferax aquaticus sp. nov., isolated from freshwater.</title>
        <authorList>
            <person name="Li T."/>
            <person name="Zhuo Y."/>
            <person name="Jin C.Z."/>
            <person name="Wu X."/>
            <person name="Ko S.R."/>
            <person name="Jin F.J."/>
            <person name="Ahn C.Y."/>
            <person name="Oh H.M."/>
            <person name="Lee H.G."/>
            <person name="Jin L."/>
        </authorList>
    </citation>
    <scope>NUCLEOTIDE SEQUENCE [LARGE SCALE GENOMIC DNA]</scope>
    <source>
        <strain evidence="8">Gr-4</strain>
    </source>
</reference>
<keyword evidence="7" id="KW-0969">Cilium</keyword>
<dbReference type="InterPro" id="IPR003713">
    <property type="entry name" value="FliS"/>
</dbReference>
<accession>A0A515ETW3</accession>
<reference evidence="8" key="1">
    <citation type="submission" date="2019-02" db="EMBL/GenBank/DDBJ databases">
        <title>Complete genome sequence of Rhodoferax sp. Gr-4.</title>
        <authorList>
            <person name="Jin L."/>
        </authorList>
    </citation>
    <scope>NUCLEOTIDE SEQUENCE [LARGE SCALE GENOMIC DNA]</scope>
    <source>
        <strain evidence="8">Gr-4</strain>
    </source>
</reference>
<evidence type="ECO:0000256" key="4">
    <source>
        <dbReference type="ARBA" id="ARBA00022795"/>
    </source>
</evidence>
<evidence type="ECO:0000256" key="1">
    <source>
        <dbReference type="ARBA" id="ARBA00004514"/>
    </source>
</evidence>
<keyword evidence="3 6" id="KW-0963">Cytoplasm</keyword>
<gene>
    <name evidence="7" type="primary">fliS</name>
    <name evidence="7" type="ORF">EXZ61_19075</name>
</gene>
<evidence type="ECO:0000256" key="3">
    <source>
        <dbReference type="ARBA" id="ARBA00022490"/>
    </source>
</evidence>
<name>A0A515ETW3_9BURK</name>
<dbReference type="PANTHER" id="PTHR34773">
    <property type="entry name" value="FLAGELLAR SECRETION CHAPERONE FLIS"/>
    <property type="match status" value="1"/>
</dbReference>
<organism evidence="7 8">
    <name type="scientific">Rhodoferax aquaticus</name>
    <dbReference type="NCBI Taxonomy" id="2527691"/>
    <lineage>
        <taxon>Bacteria</taxon>
        <taxon>Pseudomonadati</taxon>
        <taxon>Pseudomonadota</taxon>
        <taxon>Betaproteobacteria</taxon>
        <taxon>Burkholderiales</taxon>
        <taxon>Comamonadaceae</taxon>
        <taxon>Rhodoferax</taxon>
    </lineage>
</organism>
<dbReference type="CDD" id="cd16098">
    <property type="entry name" value="FliS"/>
    <property type="match status" value="1"/>
</dbReference>
<dbReference type="KEGG" id="rhg:EXZ61_19075"/>
<dbReference type="InterPro" id="IPR036584">
    <property type="entry name" value="FliS_sf"/>
</dbReference>
<protein>
    <recommendedName>
        <fullName evidence="6">Flagellar secretion chaperone FliS</fullName>
    </recommendedName>
</protein>
<dbReference type="GO" id="GO:0044780">
    <property type="term" value="P:bacterial-type flagellum assembly"/>
    <property type="evidence" value="ECO:0007669"/>
    <property type="project" value="InterPro"/>
</dbReference>
<evidence type="ECO:0000256" key="5">
    <source>
        <dbReference type="ARBA" id="ARBA00023186"/>
    </source>
</evidence>
<evidence type="ECO:0000313" key="7">
    <source>
        <dbReference type="EMBL" id="QDL56091.1"/>
    </source>
</evidence>
<evidence type="ECO:0000313" key="8">
    <source>
        <dbReference type="Proteomes" id="UP000317365"/>
    </source>
</evidence>
<keyword evidence="4 6" id="KW-1005">Bacterial flagellum biogenesis</keyword>
<dbReference type="SUPFAM" id="SSF101116">
    <property type="entry name" value="Flagellar export chaperone FliS"/>
    <property type="match status" value="1"/>
</dbReference>